<sequence>MRDLVQNVCDFGIAFSDQWSLEKMRVEFDGGSVRKDTLARLGMAAVRVALLFGSAAVALALVLTPVLERRARDIAAYGIDPVATGSVPGQTYTVRRSVLQPSADAICIIRQDGTSSGAC</sequence>
<feature type="transmembrane region" description="Helical" evidence="1">
    <location>
        <begin position="44"/>
        <end position="63"/>
    </location>
</feature>
<keyword evidence="1" id="KW-0472">Membrane</keyword>
<reference evidence="2" key="1">
    <citation type="submission" date="2006-06" db="EMBL/GenBank/DDBJ databases">
        <title>Complete sequence of chromosome of Chelativorans sp. BNC1.</title>
        <authorList>
            <consortium name="US DOE Joint Genome Institute"/>
            <person name="Copeland A."/>
            <person name="Lucas S."/>
            <person name="Lapidus A."/>
            <person name="Barry K."/>
            <person name="Detter J.C."/>
            <person name="Glavina del Rio T."/>
            <person name="Hammon N."/>
            <person name="Israni S."/>
            <person name="Dalin E."/>
            <person name="Tice H."/>
            <person name="Pitluck S."/>
            <person name="Chertkov O."/>
            <person name="Brettin T."/>
            <person name="Bruce D."/>
            <person name="Han C."/>
            <person name="Tapia R."/>
            <person name="Gilna P."/>
            <person name="Schmutz J."/>
            <person name="Larimer F."/>
            <person name="Land M."/>
            <person name="Hauser L."/>
            <person name="Kyrpides N."/>
            <person name="Mikhailova N."/>
            <person name="Richardson P."/>
        </authorList>
    </citation>
    <scope>NUCLEOTIDE SEQUENCE</scope>
    <source>
        <strain evidence="2">BNC1</strain>
    </source>
</reference>
<protein>
    <submittedName>
        <fullName evidence="2">Uncharacterized protein</fullName>
    </submittedName>
</protein>
<name>Q11DZ4_CHESB</name>
<dbReference type="KEGG" id="mes:Meso_3009"/>
<keyword evidence="1" id="KW-0812">Transmembrane</keyword>
<accession>Q11DZ4</accession>
<proteinExistence type="predicted"/>
<gene>
    <name evidence="2" type="ordered locus">Meso_3009</name>
</gene>
<dbReference type="HOGENOM" id="CLU_166646_0_0_5"/>
<keyword evidence="1" id="KW-1133">Transmembrane helix</keyword>
<evidence type="ECO:0000256" key="1">
    <source>
        <dbReference type="SAM" id="Phobius"/>
    </source>
</evidence>
<dbReference type="EMBL" id="CP000390">
    <property type="protein sequence ID" value="ABG64381.1"/>
    <property type="molecule type" value="Genomic_DNA"/>
</dbReference>
<evidence type="ECO:0000313" key="2">
    <source>
        <dbReference type="EMBL" id="ABG64381.1"/>
    </source>
</evidence>
<dbReference type="eggNOG" id="ENOG5033FJ1">
    <property type="taxonomic scope" value="Bacteria"/>
</dbReference>
<organism evidence="2">
    <name type="scientific">Chelativorans sp. (strain BNC1)</name>
    <dbReference type="NCBI Taxonomy" id="266779"/>
    <lineage>
        <taxon>Bacteria</taxon>
        <taxon>Pseudomonadati</taxon>
        <taxon>Pseudomonadota</taxon>
        <taxon>Alphaproteobacteria</taxon>
        <taxon>Hyphomicrobiales</taxon>
        <taxon>Phyllobacteriaceae</taxon>
        <taxon>Chelativorans</taxon>
    </lineage>
</organism>
<dbReference type="STRING" id="266779.Meso_3009"/>
<dbReference type="AlphaFoldDB" id="Q11DZ4"/>